<dbReference type="CDD" id="cd03801">
    <property type="entry name" value="GT4_PimA-like"/>
    <property type="match status" value="1"/>
</dbReference>
<evidence type="ECO:0000259" key="1">
    <source>
        <dbReference type="Pfam" id="PF00534"/>
    </source>
</evidence>
<feature type="domain" description="Glycosyl transferase family 1" evidence="1">
    <location>
        <begin position="186"/>
        <end position="351"/>
    </location>
</feature>
<dbReference type="EMBL" id="SMLK01000004">
    <property type="protein sequence ID" value="TFZ00196.1"/>
    <property type="molecule type" value="Genomic_DNA"/>
</dbReference>
<dbReference type="OrthoDB" id="484631at2"/>
<organism evidence="3 4">
    <name type="scientific">Ramlibacter humi</name>
    <dbReference type="NCBI Taxonomy" id="2530451"/>
    <lineage>
        <taxon>Bacteria</taxon>
        <taxon>Pseudomonadati</taxon>
        <taxon>Pseudomonadota</taxon>
        <taxon>Betaproteobacteria</taxon>
        <taxon>Burkholderiales</taxon>
        <taxon>Comamonadaceae</taxon>
        <taxon>Ramlibacter</taxon>
    </lineage>
</organism>
<dbReference type="InterPro" id="IPR050194">
    <property type="entry name" value="Glycosyltransferase_grp1"/>
</dbReference>
<dbReference type="PANTHER" id="PTHR45947:SF3">
    <property type="entry name" value="SULFOQUINOVOSYL TRANSFERASE SQD2"/>
    <property type="match status" value="1"/>
</dbReference>
<evidence type="ECO:0000313" key="4">
    <source>
        <dbReference type="Proteomes" id="UP000297839"/>
    </source>
</evidence>
<dbReference type="SUPFAM" id="SSF53756">
    <property type="entry name" value="UDP-Glycosyltransferase/glycogen phosphorylase"/>
    <property type="match status" value="1"/>
</dbReference>
<keyword evidence="4" id="KW-1185">Reference proteome</keyword>
<accession>A0A4Z0BLJ9</accession>
<dbReference type="AlphaFoldDB" id="A0A4Z0BLJ9"/>
<comment type="caution">
    <text evidence="3">The sequence shown here is derived from an EMBL/GenBank/DDBJ whole genome shotgun (WGS) entry which is preliminary data.</text>
</comment>
<evidence type="ECO:0000313" key="3">
    <source>
        <dbReference type="EMBL" id="TFZ00196.1"/>
    </source>
</evidence>
<dbReference type="Gene3D" id="3.40.50.2000">
    <property type="entry name" value="Glycogen Phosphorylase B"/>
    <property type="match status" value="2"/>
</dbReference>
<dbReference type="Proteomes" id="UP000297839">
    <property type="component" value="Unassembled WGS sequence"/>
</dbReference>
<evidence type="ECO:0000259" key="2">
    <source>
        <dbReference type="Pfam" id="PF13439"/>
    </source>
</evidence>
<gene>
    <name evidence="3" type="ORF">EZ216_13905</name>
</gene>
<dbReference type="PANTHER" id="PTHR45947">
    <property type="entry name" value="SULFOQUINOVOSYL TRANSFERASE SQD2"/>
    <property type="match status" value="1"/>
</dbReference>
<dbReference type="Pfam" id="PF00534">
    <property type="entry name" value="Glycos_transf_1"/>
    <property type="match status" value="1"/>
</dbReference>
<name>A0A4Z0BLJ9_9BURK</name>
<dbReference type="InterPro" id="IPR001296">
    <property type="entry name" value="Glyco_trans_1"/>
</dbReference>
<protein>
    <submittedName>
        <fullName evidence="3">Glycosyltransferase family 1 protein</fullName>
    </submittedName>
</protein>
<keyword evidence="3" id="KW-0808">Transferase</keyword>
<dbReference type="RefSeq" id="WP_135250383.1">
    <property type="nucleotide sequence ID" value="NZ_SMLK01000004.1"/>
</dbReference>
<proteinExistence type="predicted"/>
<dbReference type="InterPro" id="IPR028098">
    <property type="entry name" value="Glyco_trans_4-like_N"/>
</dbReference>
<dbReference type="Pfam" id="PF13439">
    <property type="entry name" value="Glyco_transf_4"/>
    <property type="match status" value="1"/>
</dbReference>
<reference evidence="3 4" key="1">
    <citation type="submission" date="2019-03" db="EMBL/GenBank/DDBJ databases">
        <title>Ramlibacter sp. 18x22-1, whole genome shotgun sequence.</title>
        <authorList>
            <person name="Zhang X."/>
            <person name="Feng G."/>
            <person name="Zhu H."/>
        </authorList>
    </citation>
    <scope>NUCLEOTIDE SEQUENCE [LARGE SCALE GENOMIC DNA]</scope>
    <source>
        <strain evidence="3 4">18x22-1</strain>
    </source>
</reference>
<dbReference type="GO" id="GO:0016757">
    <property type="term" value="F:glycosyltransferase activity"/>
    <property type="evidence" value="ECO:0007669"/>
    <property type="project" value="InterPro"/>
</dbReference>
<sequence length="377" mass="41911">MGVLFVTSKSLGGSGKHITALAEGLRPWVRCELAYFPSGVAQDSELESPFSRVHHFPRKPSFDPGAIAADVAFTARLLAQGGYEAVHTHTSLGGLIGRVAARVCRAPVQVIHTLHAYGADEFTPVPQKWVYWAVEKALDRMTNRYVSPSHYTREYGRRTHVIDAAKARVIHNSLPLQPPSERASQRRRLRGELGLAEDETLFLFCGRFEKQKGVDVLLEAAARVAPPARFRLVLCGTGELQPQLMQQAHRLGLGGRVLWAGWQPDVRPYYAAADVFVMPSRWETFGLVFLEAMNYGLPILSTRTQAVPEVVEDGVCGLLSANEDANQLAANMYSLAMRADLREELGANGRRQLARFSYDEFLRSHLALYRECRVVLA</sequence>
<feature type="domain" description="Glycosyltransferase subfamily 4-like N-terminal" evidence="2">
    <location>
        <begin position="12"/>
        <end position="173"/>
    </location>
</feature>